<evidence type="ECO:0000256" key="13">
    <source>
        <dbReference type="PIRNR" id="PIRNR001365"/>
    </source>
</evidence>
<protein>
    <recommendedName>
        <fullName evidence="4 12">4-hydroxy-tetrahydrodipicolinate synthase</fullName>
        <shortName evidence="12">HTPA synthase</shortName>
        <ecNumber evidence="4 12">4.3.3.7</ecNumber>
    </recommendedName>
</protein>
<evidence type="ECO:0000256" key="11">
    <source>
        <dbReference type="ARBA" id="ARBA00047836"/>
    </source>
</evidence>
<evidence type="ECO:0000313" key="16">
    <source>
        <dbReference type="EMBL" id="QDP97827.1"/>
    </source>
</evidence>
<feature type="active site" description="Schiff-base intermediate with substrate" evidence="12 14">
    <location>
        <position position="169"/>
    </location>
</feature>
<evidence type="ECO:0000256" key="8">
    <source>
        <dbReference type="ARBA" id="ARBA00023154"/>
    </source>
</evidence>
<gene>
    <name evidence="12 16" type="primary">dapA</name>
    <name evidence="16" type="ORF">FOE78_19650</name>
</gene>
<dbReference type="PIRSF" id="PIRSF001365">
    <property type="entry name" value="DHDPS"/>
    <property type="match status" value="1"/>
</dbReference>
<dbReference type="PANTHER" id="PTHR12128:SF66">
    <property type="entry name" value="4-HYDROXY-2-OXOGLUTARATE ALDOLASE, MITOCHONDRIAL"/>
    <property type="match status" value="1"/>
</dbReference>
<dbReference type="HAMAP" id="MF_00418">
    <property type="entry name" value="DapA"/>
    <property type="match status" value="1"/>
</dbReference>
<dbReference type="SUPFAM" id="SSF51569">
    <property type="entry name" value="Aldolase"/>
    <property type="match status" value="1"/>
</dbReference>
<dbReference type="EC" id="4.3.3.7" evidence="4 12"/>
<evidence type="ECO:0000256" key="9">
    <source>
        <dbReference type="ARBA" id="ARBA00023239"/>
    </source>
</evidence>
<dbReference type="CDD" id="cd00950">
    <property type="entry name" value="DHDPS"/>
    <property type="match status" value="1"/>
</dbReference>
<proteinExistence type="inferred from homology"/>
<keyword evidence="17" id="KW-1185">Reference proteome</keyword>
<comment type="pathway">
    <text evidence="2 12">Amino-acid biosynthesis; L-lysine biosynthesis via DAP pathway; (S)-tetrahydrodipicolinate from L-aspartate: step 3/4.</text>
</comment>
<reference evidence="16 17" key="1">
    <citation type="submission" date="2019-07" db="EMBL/GenBank/DDBJ databases">
        <title>Microlunatus dokdonensis sp. nov. isolated from the rhizospheric soil of the wild plant Elymus tsukushiensis.</title>
        <authorList>
            <person name="Ghim S.-Y."/>
            <person name="Hwang Y.-J."/>
            <person name="Son J.-S."/>
            <person name="Shin J.-H."/>
        </authorList>
    </citation>
    <scope>NUCLEOTIDE SEQUENCE [LARGE SCALE GENOMIC DNA]</scope>
    <source>
        <strain evidence="16 17">KUDC0627</strain>
    </source>
</reference>
<organism evidence="16 17">
    <name type="scientific">Microlunatus elymi</name>
    <dbReference type="NCBI Taxonomy" id="2596828"/>
    <lineage>
        <taxon>Bacteria</taxon>
        <taxon>Bacillati</taxon>
        <taxon>Actinomycetota</taxon>
        <taxon>Actinomycetes</taxon>
        <taxon>Propionibacteriales</taxon>
        <taxon>Propionibacteriaceae</taxon>
        <taxon>Microlunatus</taxon>
    </lineage>
</organism>
<keyword evidence="7 12" id="KW-0220">Diaminopimelate biosynthesis</keyword>
<evidence type="ECO:0000256" key="15">
    <source>
        <dbReference type="PIRSR" id="PIRSR001365-2"/>
    </source>
</evidence>
<dbReference type="GO" id="GO:0019877">
    <property type="term" value="P:diaminopimelate biosynthetic process"/>
    <property type="evidence" value="ECO:0007669"/>
    <property type="project" value="UniProtKB-UniRule"/>
</dbReference>
<sequence>MIFTSGPMFGRLLTAMVTPFAADGSVDLEGAADLARYLVDDLGTDGLVISGTTGEAPTTTDQEKAELLTTVISAVGDRASVIAGVGTFDTRHTVELISVADQAGADGALVVTPYYSRPPQSGLLRHFATVADSTALPIMIYDIPQRAGTPVATETMIELARHPQIVAVKDAKGDLTASSKVMAATDLLYYSGDDANTLPLLSVGGVGLVGTSTHFSAVGAKQMIEAYLDGKVEEALRLHRQLLPIFTGVFATQGCILVKAGLELQGRAVGGLRSPMVPATDEQKVALQQALTAAGL</sequence>
<comment type="subunit">
    <text evidence="12">Homotetramer; dimer of dimers.</text>
</comment>
<feature type="binding site" evidence="12 15">
    <location>
        <position position="53"/>
    </location>
    <ligand>
        <name>pyruvate</name>
        <dbReference type="ChEBI" id="CHEBI:15361"/>
    </ligand>
</feature>
<keyword evidence="8 12" id="KW-0457">Lysine biosynthesis</keyword>
<evidence type="ECO:0000256" key="6">
    <source>
        <dbReference type="ARBA" id="ARBA00022605"/>
    </source>
</evidence>
<evidence type="ECO:0000256" key="12">
    <source>
        <dbReference type="HAMAP-Rule" id="MF_00418"/>
    </source>
</evidence>
<feature type="binding site" evidence="12 15">
    <location>
        <position position="209"/>
    </location>
    <ligand>
        <name>pyruvate</name>
        <dbReference type="ChEBI" id="CHEBI:15361"/>
    </ligand>
</feature>
<comment type="similarity">
    <text evidence="3 12 13">Belongs to the DapA family.</text>
</comment>
<dbReference type="InterPro" id="IPR013785">
    <property type="entry name" value="Aldolase_TIM"/>
</dbReference>
<comment type="catalytic activity">
    <reaction evidence="11 12">
        <text>L-aspartate 4-semialdehyde + pyruvate = (2S,4S)-4-hydroxy-2,3,4,5-tetrahydrodipicolinate + H2O + H(+)</text>
        <dbReference type="Rhea" id="RHEA:34171"/>
        <dbReference type="ChEBI" id="CHEBI:15361"/>
        <dbReference type="ChEBI" id="CHEBI:15377"/>
        <dbReference type="ChEBI" id="CHEBI:15378"/>
        <dbReference type="ChEBI" id="CHEBI:67139"/>
        <dbReference type="ChEBI" id="CHEBI:537519"/>
        <dbReference type="EC" id="4.3.3.7"/>
    </reaction>
</comment>
<dbReference type="InterPro" id="IPR020624">
    <property type="entry name" value="Schiff_base-form_aldolases_CS"/>
</dbReference>
<dbReference type="InterPro" id="IPR005263">
    <property type="entry name" value="DapA"/>
</dbReference>
<dbReference type="AlphaFoldDB" id="A0A516Q320"/>
<dbReference type="KEGG" id="mik:FOE78_19650"/>
<comment type="function">
    <text evidence="1 12">Catalyzes the condensation of (S)-aspartate-beta-semialdehyde [(S)-ASA] and pyruvate to 4-hydroxy-tetrahydrodipicolinate (HTPA).</text>
</comment>
<evidence type="ECO:0000256" key="14">
    <source>
        <dbReference type="PIRSR" id="PIRSR001365-1"/>
    </source>
</evidence>
<dbReference type="GO" id="GO:0005829">
    <property type="term" value="C:cytosol"/>
    <property type="evidence" value="ECO:0007669"/>
    <property type="project" value="TreeGrafter"/>
</dbReference>
<evidence type="ECO:0000313" key="17">
    <source>
        <dbReference type="Proteomes" id="UP000319263"/>
    </source>
</evidence>
<evidence type="ECO:0000256" key="2">
    <source>
        <dbReference type="ARBA" id="ARBA00005120"/>
    </source>
</evidence>
<keyword evidence="6 12" id="KW-0028">Amino-acid biosynthesis</keyword>
<name>A0A516Q320_9ACTN</name>
<comment type="subcellular location">
    <subcellularLocation>
        <location evidence="12">Cytoplasm</location>
    </subcellularLocation>
</comment>
<accession>A0A516Q320</accession>
<dbReference type="NCBIfam" id="TIGR00674">
    <property type="entry name" value="dapA"/>
    <property type="match status" value="1"/>
</dbReference>
<feature type="site" description="Part of a proton relay during catalysis" evidence="12">
    <location>
        <position position="52"/>
    </location>
</feature>
<keyword evidence="10 12" id="KW-0704">Schiff base</keyword>
<keyword evidence="5 12" id="KW-0963">Cytoplasm</keyword>
<evidence type="ECO:0000256" key="7">
    <source>
        <dbReference type="ARBA" id="ARBA00022915"/>
    </source>
</evidence>
<dbReference type="InterPro" id="IPR020625">
    <property type="entry name" value="Schiff_base-form_aldolases_AS"/>
</dbReference>
<feature type="active site" description="Proton donor/acceptor" evidence="12 14">
    <location>
        <position position="141"/>
    </location>
</feature>
<dbReference type="PROSITE" id="PS00666">
    <property type="entry name" value="DHDPS_2"/>
    <property type="match status" value="1"/>
</dbReference>
<dbReference type="SMART" id="SM01130">
    <property type="entry name" value="DHDPS"/>
    <property type="match status" value="1"/>
</dbReference>
<dbReference type="EMBL" id="CP041692">
    <property type="protein sequence ID" value="QDP97827.1"/>
    <property type="molecule type" value="Genomic_DNA"/>
</dbReference>
<feature type="site" description="Part of a proton relay during catalysis" evidence="12">
    <location>
        <position position="115"/>
    </location>
</feature>
<keyword evidence="9 12" id="KW-0456">Lyase</keyword>
<dbReference type="InterPro" id="IPR002220">
    <property type="entry name" value="DapA-like"/>
</dbReference>
<dbReference type="OrthoDB" id="9782828at2"/>
<evidence type="ECO:0000256" key="1">
    <source>
        <dbReference type="ARBA" id="ARBA00003294"/>
    </source>
</evidence>
<dbReference type="UniPathway" id="UPA00034">
    <property type="reaction ID" value="UER00017"/>
</dbReference>
<comment type="caution">
    <text evidence="12">Was originally thought to be a dihydrodipicolinate synthase (DHDPS), catalyzing the condensation of (S)-aspartate-beta-semialdehyde [(S)-ASA] and pyruvate to dihydrodipicolinate (DHDP). However, it was shown in E.coli that the product of the enzymatic reaction is not dihydrodipicolinate but in fact (4S)-4-hydroxy-2,3,4,5-tetrahydro-(2S)-dipicolinic acid (HTPA), and that the consecutive dehydration reaction leading to DHDP is not spontaneous but catalyzed by DapB.</text>
</comment>
<dbReference type="GO" id="GO:0008840">
    <property type="term" value="F:4-hydroxy-tetrahydrodipicolinate synthase activity"/>
    <property type="evidence" value="ECO:0007669"/>
    <property type="project" value="UniProtKB-UniRule"/>
</dbReference>
<dbReference type="Pfam" id="PF00701">
    <property type="entry name" value="DHDPS"/>
    <property type="match status" value="1"/>
</dbReference>
<dbReference type="RefSeq" id="WP_143987781.1">
    <property type="nucleotide sequence ID" value="NZ_CP041692.1"/>
</dbReference>
<evidence type="ECO:0000256" key="5">
    <source>
        <dbReference type="ARBA" id="ARBA00022490"/>
    </source>
</evidence>
<evidence type="ECO:0000256" key="10">
    <source>
        <dbReference type="ARBA" id="ARBA00023270"/>
    </source>
</evidence>
<dbReference type="PANTHER" id="PTHR12128">
    <property type="entry name" value="DIHYDRODIPICOLINATE SYNTHASE"/>
    <property type="match status" value="1"/>
</dbReference>
<evidence type="ECO:0000256" key="3">
    <source>
        <dbReference type="ARBA" id="ARBA00007592"/>
    </source>
</evidence>
<dbReference type="GO" id="GO:0009089">
    <property type="term" value="P:lysine biosynthetic process via diaminopimelate"/>
    <property type="evidence" value="ECO:0007669"/>
    <property type="project" value="UniProtKB-UniRule"/>
</dbReference>
<dbReference type="PRINTS" id="PR00146">
    <property type="entry name" value="DHPICSNTHASE"/>
</dbReference>
<evidence type="ECO:0000256" key="4">
    <source>
        <dbReference type="ARBA" id="ARBA00012086"/>
    </source>
</evidence>
<dbReference type="PROSITE" id="PS00665">
    <property type="entry name" value="DHDPS_1"/>
    <property type="match status" value="1"/>
</dbReference>
<dbReference type="Gene3D" id="3.20.20.70">
    <property type="entry name" value="Aldolase class I"/>
    <property type="match status" value="1"/>
</dbReference>
<dbReference type="Proteomes" id="UP000319263">
    <property type="component" value="Chromosome"/>
</dbReference>